<evidence type="ECO:0000256" key="16">
    <source>
        <dbReference type="ARBA" id="ARBA00078532"/>
    </source>
</evidence>
<keyword evidence="6 19" id="KW-0812">Transmembrane</keyword>
<dbReference type="GO" id="GO:0008483">
    <property type="term" value="F:transaminase activity"/>
    <property type="evidence" value="ECO:0007669"/>
    <property type="project" value="UniProtKB-KW"/>
</dbReference>
<protein>
    <recommendedName>
        <fullName evidence="15">Glutamate pyruvate transaminase</fullName>
    </recommendedName>
    <alternativeName>
        <fullName evidence="16">Glutamic--alanine transaminase</fullName>
    </alternativeName>
    <alternativeName>
        <fullName evidence="17">Glutamic--pyruvic transaminase</fullName>
    </alternativeName>
</protein>
<evidence type="ECO:0000256" key="14">
    <source>
        <dbReference type="ARBA" id="ARBA00038311"/>
    </source>
</evidence>
<dbReference type="Gene3D" id="3.40.640.10">
    <property type="entry name" value="Type I PLP-dependent aspartate aminotransferase-like (Major domain)"/>
    <property type="match status" value="1"/>
</dbReference>
<evidence type="ECO:0000256" key="19">
    <source>
        <dbReference type="SAM" id="Phobius"/>
    </source>
</evidence>
<keyword evidence="9" id="KW-0663">Pyridoxal phosphate</keyword>
<evidence type="ECO:0000259" key="20">
    <source>
        <dbReference type="Pfam" id="PF00155"/>
    </source>
</evidence>
<dbReference type="InterPro" id="IPR005595">
    <property type="entry name" value="TRAP_alpha"/>
</dbReference>
<dbReference type="InterPro" id="IPR015422">
    <property type="entry name" value="PyrdxlP-dep_Trfase_small"/>
</dbReference>
<evidence type="ECO:0000256" key="12">
    <source>
        <dbReference type="ARBA" id="ARBA00025785"/>
    </source>
</evidence>
<evidence type="ECO:0000256" key="6">
    <source>
        <dbReference type="ARBA" id="ARBA00022692"/>
    </source>
</evidence>
<dbReference type="FunFam" id="1.10.287.1970:FF:000001">
    <property type="entry name" value="Alanine aminotransferase 2"/>
    <property type="match status" value="1"/>
</dbReference>
<comment type="function">
    <text evidence="13">Is probably involved in a pathway contributing to genomic integrity.</text>
</comment>
<sequence length="736" mass="83583">MLATKISRMNSKLLTKIPALNLSSNKTFTLDKANQQVKNVNYAVRGELAIRAEFLRSELNKTSHDFPFQYITNCNIGNPQQLNQKPITFFRQVLSLIDNPDLILEENLHLTKQLYPPDAITRAKTMLAALGSSGSYTHSQGIPLVRENVAKFIEERDGYPSNPDHIFLTAGASPGVQTVLQTLIEHAHVGVICHSALFISNIHFQIMIPIPQYPLYTAAIDLFNGTAVPYYLDEEDSWGMSIAELKKSIKQARELSVDVRALCVINPGNPTGQCLTERNIRETIAFCKEEGLVLLADEVYQKNTYAKDLPFHSFKKVLRSMGDEYKDFELISFHSVSKGMVGECGRRGGYFECTGIQKEVMDLFYKISSVSLCPPVPGQIMVDLMVNPPKSGDFSFESYTEELNAIYNSLASRAEKLAKAFNELEGITCNYAQGAMYLFPQIRPPPKAIEEAKKQGRKVDEMYCMELLNATGVFFGGDNSQQEEEENSEQKNQRNNKDYCQGYICPSNKKCVDAPIRCACEVRCEDQVEEEEKVKDLEFFHVFPKNQYNVISSGKKTELLLGLKNKGSGDQNIREVYGYFTPKDNFNKILRNLTRYQYPVKLEGGDELTIPYIFLPEVEPSEYGLVVIVEHFGQGEDKHRSVAFQDKVKVVGSDSYFDFESISIYIIGLLLAGFLFKNYFGSSNREQSKKQKKQQQKLKSEERENEIKKLNEGELDEDWIPQLRKSPRLKDKQKKN</sequence>
<organism evidence="21 22">
    <name type="scientific">Clydaea vesicula</name>
    <dbReference type="NCBI Taxonomy" id="447962"/>
    <lineage>
        <taxon>Eukaryota</taxon>
        <taxon>Fungi</taxon>
        <taxon>Fungi incertae sedis</taxon>
        <taxon>Chytridiomycota</taxon>
        <taxon>Chytridiomycota incertae sedis</taxon>
        <taxon>Chytridiomycetes</taxon>
        <taxon>Lobulomycetales</taxon>
        <taxon>Lobulomycetaceae</taxon>
        <taxon>Clydaea</taxon>
    </lineage>
</organism>
<evidence type="ECO:0000256" key="1">
    <source>
        <dbReference type="ARBA" id="ARBA00001933"/>
    </source>
</evidence>
<accession>A0AAD5U2V0</accession>
<comment type="subunit">
    <text evidence="3">Homodimer.</text>
</comment>
<dbReference type="Gene3D" id="3.90.1150.10">
    <property type="entry name" value="Aspartate Aminotransferase, domain 1"/>
    <property type="match status" value="1"/>
</dbReference>
<evidence type="ECO:0000256" key="2">
    <source>
        <dbReference type="ARBA" id="ARBA00004115"/>
    </source>
</evidence>
<evidence type="ECO:0000256" key="8">
    <source>
        <dbReference type="ARBA" id="ARBA00022824"/>
    </source>
</evidence>
<keyword evidence="4" id="KW-0032">Aminotransferase</keyword>
<evidence type="ECO:0000256" key="3">
    <source>
        <dbReference type="ARBA" id="ARBA00011738"/>
    </source>
</evidence>
<keyword evidence="10 19" id="KW-1133">Transmembrane helix</keyword>
<dbReference type="InterPro" id="IPR015421">
    <property type="entry name" value="PyrdxlP-dep_Trfase_major"/>
</dbReference>
<dbReference type="Pfam" id="PF03896">
    <property type="entry name" value="TRAP_alpha"/>
    <property type="match status" value="1"/>
</dbReference>
<name>A0AAD5U2V0_9FUNG</name>
<dbReference type="InterPro" id="IPR015424">
    <property type="entry name" value="PyrdxlP-dep_Trfase"/>
</dbReference>
<evidence type="ECO:0000256" key="15">
    <source>
        <dbReference type="ARBA" id="ARBA00077894"/>
    </source>
</evidence>
<evidence type="ECO:0000313" key="22">
    <source>
        <dbReference type="Proteomes" id="UP001211065"/>
    </source>
</evidence>
<dbReference type="InterPro" id="IPR004839">
    <property type="entry name" value="Aminotransferase_I/II_large"/>
</dbReference>
<dbReference type="PANTHER" id="PTHR11751">
    <property type="entry name" value="ALANINE AMINOTRANSFERASE"/>
    <property type="match status" value="1"/>
</dbReference>
<evidence type="ECO:0000256" key="11">
    <source>
        <dbReference type="ARBA" id="ARBA00023136"/>
    </source>
</evidence>
<dbReference type="Gene3D" id="1.10.287.1970">
    <property type="match status" value="1"/>
</dbReference>
<evidence type="ECO:0000313" key="21">
    <source>
        <dbReference type="EMBL" id="KAJ3219730.1"/>
    </source>
</evidence>
<comment type="caution">
    <text evidence="21">The sequence shown here is derived from an EMBL/GenBank/DDBJ whole genome shotgun (WGS) entry which is preliminary data.</text>
</comment>
<comment type="subcellular location">
    <subcellularLocation>
        <location evidence="2">Endoplasmic reticulum membrane</location>
        <topology evidence="2">Single-pass type I membrane protein</topology>
    </subcellularLocation>
</comment>
<keyword evidence="5" id="KW-0808">Transferase</keyword>
<keyword evidence="8" id="KW-0256">Endoplasmic reticulum</keyword>
<evidence type="ECO:0000256" key="9">
    <source>
        <dbReference type="ARBA" id="ARBA00022898"/>
    </source>
</evidence>
<evidence type="ECO:0000256" key="10">
    <source>
        <dbReference type="ARBA" id="ARBA00022989"/>
    </source>
</evidence>
<reference evidence="21" key="1">
    <citation type="submission" date="2020-05" db="EMBL/GenBank/DDBJ databases">
        <title>Phylogenomic resolution of chytrid fungi.</title>
        <authorList>
            <person name="Stajich J.E."/>
            <person name="Amses K."/>
            <person name="Simmons R."/>
            <person name="Seto K."/>
            <person name="Myers J."/>
            <person name="Bonds A."/>
            <person name="Quandt C.A."/>
            <person name="Barry K."/>
            <person name="Liu P."/>
            <person name="Grigoriev I."/>
            <person name="Longcore J.E."/>
            <person name="James T.Y."/>
        </authorList>
    </citation>
    <scope>NUCLEOTIDE SEQUENCE</scope>
    <source>
        <strain evidence="21">JEL0476</strain>
    </source>
</reference>
<dbReference type="InterPro" id="IPR045088">
    <property type="entry name" value="ALAT1/2-like"/>
</dbReference>
<dbReference type="Proteomes" id="UP001211065">
    <property type="component" value="Unassembled WGS sequence"/>
</dbReference>
<evidence type="ECO:0000256" key="18">
    <source>
        <dbReference type="SAM" id="MobiDB-lite"/>
    </source>
</evidence>
<dbReference type="AlphaFoldDB" id="A0AAD5U2V0"/>
<dbReference type="SUPFAM" id="SSF53383">
    <property type="entry name" value="PLP-dependent transferases"/>
    <property type="match status" value="1"/>
</dbReference>
<dbReference type="FunFam" id="3.40.640.10:FF:000012">
    <property type="entry name" value="alanine aminotransferase 2"/>
    <property type="match status" value="1"/>
</dbReference>
<feature type="transmembrane region" description="Helical" evidence="19">
    <location>
        <begin position="662"/>
        <end position="680"/>
    </location>
</feature>
<keyword evidence="22" id="KW-1185">Reference proteome</keyword>
<evidence type="ECO:0000256" key="7">
    <source>
        <dbReference type="ARBA" id="ARBA00022729"/>
    </source>
</evidence>
<comment type="similarity">
    <text evidence="14">Belongs to the IRC22 family.</text>
</comment>
<proteinExistence type="inferred from homology"/>
<dbReference type="Pfam" id="PF00155">
    <property type="entry name" value="Aminotran_1_2"/>
    <property type="match status" value="1"/>
</dbReference>
<evidence type="ECO:0000256" key="17">
    <source>
        <dbReference type="ARBA" id="ARBA00080525"/>
    </source>
</evidence>
<dbReference type="GO" id="GO:0005789">
    <property type="term" value="C:endoplasmic reticulum membrane"/>
    <property type="evidence" value="ECO:0007669"/>
    <property type="project" value="UniProtKB-SubCell"/>
</dbReference>
<feature type="domain" description="Aminotransferase class I/classII large" evidence="20">
    <location>
        <begin position="106"/>
        <end position="452"/>
    </location>
</feature>
<dbReference type="EMBL" id="JADGJW010000329">
    <property type="protein sequence ID" value="KAJ3219730.1"/>
    <property type="molecule type" value="Genomic_DNA"/>
</dbReference>
<keyword evidence="11 19" id="KW-0472">Membrane</keyword>
<evidence type="ECO:0000256" key="4">
    <source>
        <dbReference type="ARBA" id="ARBA00022576"/>
    </source>
</evidence>
<feature type="region of interest" description="Disordered" evidence="18">
    <location>
        <begin position="686"/>
        <end position="705"/>
    </location>
</feature>
<dbReference type="PANTHER" id="PTHR11751:SF29">
    <property type="entry name" value="ALANINE TRANSAMINASE"/>
    <property type="match status" value="1"/>
</dbReference>
<dbReference type="CDD" id="cd00609">
    <property type="entry name" value="AAT_like"/>
    <property type="match status" value="1"/>
</dbReference>
<keyword evidence="7" id="KW-0732">Signal</keyword>
<gene>
    <name evidence="21" type="ORF">HK099_004586</name>
</gene>
<evidence type="ECO:0000256" key="13">
    <source>
        <dbReference type="ARBA" id="ARBA00037565"/>
    </source>
</evidence>
<comment type="similarity">
    <text evidence="12">Belongs to the class-I pyridoxal-phosphate-dependent aminotransferase family. Alanine aminotransferase subfamily.</text>
</comment>
<evidence type="ECO:0000256" key="5">
    <source>
        <dbReference type="ARBA" id="ARBA00022679"/>
    </source>
</evidence>
<dbReference type="GO" id="GO:0030170">
    <property type="term" value="F:pyridoxal phosphate binding"/>
    <property type="evidence" value="ECO:0007669"/>
    <property type="project" value="InterPro"/>
</dbReference>
<comment type="cofactor">
    <cofactor evidence="1">
        <name>pyridoxal 5'-phosphate</name>
        <dbReference type="ChEBI" id="CHEBI:597326"/>
    </cofactor>
</comment>